<reference evidence="2" key="2">
    <citation type="submission" date="2021-03" db="UniProtKB">
        <authorList>
            <consortium name="EnsemblPlants"/>
        </authorList>
    </citation>
    <scope>IDENTIFICATION</scope>
</reference>
<dbReference type="OMA" id="ICKSHEE"/>
<dbReference type="Pfam" id="PF13966">
    <property type="entry name" value="zf-RVT"/>
    <property type="match status" value="1"/>
</dbReference>
<feature type="domain" description="Reverse transcriptase zinc-binding" evidence="1">
    <location>
        <begin position="79"/>
        <end position="149"/>
    </location>
</feature>
<sequence>MDGVGSNLITEDRQWDVSLLNQWFSPPDVDRILTIPLGFFRHNDTLVSHNHSSGVYSVQTGYHYAASLEDIDSNSCSSSTKQWWKFFWLLQLSQKIRIFAWRAYNDELHVATAFVKRKSITNATCSICHQAWESIGHALFGCKYVRAVWRHSNRVLDLSKASTMQKGDYLVHLSTIFTRSEME</sequence>
<evidence type="ECO:0000259" key="1">
    <source>
        <dbReference type="Pfam" id="PF13966"/>
    </source>
</evidence>
<reference evidence="2" key="1">
    <citation type="submission" date="2018-11" db="EMBL/GenBank/DDBJ databases">
        <authorList>
            <person name="Grassa J C."/>
        </authorList>
    </citation>
    <scope>NUCLEOTIDE SEQUENCE [LARGE SCALE GENOMIC DNA]</scope>
</reference>
<keyword evidence="3" id="KW-1185">Reference proteome</keyword>
<evidence type="ECO:0000313" key="3">
    <source>
        <dbReference type="Proteomes" id="UP000596661"/>
    </source>
</evidence>
<dbReference type="Gramene" id="evm.model.03.328">
    <property type="protein sequence ID" value="cds.evm.model.03.328"/>
    <property type="gene ID" value="evm.TU.03.328"/>
</dbReference>
<dbReference type="EnsemblPlants" id="evm.model.03.328">
    <property type="protein sequence ID" value="cds.evm.model.03.328"/>
    <property type="gene ID" value="evm.TU.03.328"/>
</dbReference>
<name>A0A803P8K7_CANSA</name>
<dbReference type="InterPro" id="IPR026960">
    <property type="entry name" value="RVT-Znf"/>
</dbReference>
<dbReference type="AlphaFoldDB" id="A0A803P8K7"/>
<dbReference type="Proteomes" id="UP000596661">
    <property type="component" value="Chromosome 3"/>
</dbReference>
<dbReference type="EMBL" id="UZAU01000251">
    <property type="status" value="NOT_ANNOTATED_CDS"/>
    <property type="molecule type" value="Genomic_DNA"/>
</dbReference>
<evidence type="ECO:0000313" key="2">
    <source>
        <dbReference type="EnsemblPlants" id="cds.evm.model.03.328"/>
    </source>
</evidence>
<proteinExistence type="predicted"/>
<organism evidence="2 3">
    <name type="scientific">Cannabis sativa</name>
    <name type="common">Hemp</name>
    <name type="synonym">Marijuana</name>
    <dbReference type="NCBI Taxonomy" id="3483"/>
    <lineage>
        <taxon>Eukaryota</taxon>
        <taxon>Viridiplantae</taxon>
        <taxon>Streptophyta</taxon>
        <taxon>Embryophyta</taxon>
        <taxon>Tracheophyta</taxon>
        <taxon>Spermatophyta</taxon>
        <taxon>Magnoliopsida</taxon>
        <taxon>eudicotyledons</taxon>
        <taxon>Gunneridae</taxon>
        <taxon>Pentapetalae</taxon>
        <taxon>rosids</taxon>
        <taxon>fabids</taxon>
        <taxon>Rosales</taxon>
        <taxon>Cannabaceae</taxon>
        <taxon>Cannabis</taxon>
    </lineage>
</organism>
<protein>
    <recommendedName>
        <fullName evidence="1">Reverse transcriptase zinc-binding domain-containing protein</fullName>
    </recommendedName>
</protein>
<accession>A0A803P8K7</accession>